<feature type="binding site" evidence="3">
    <location>
        <position position="386"/>
    </location>
    <ligand>
        <name>Fe cation</name>
        <dbReference type="ChEBI" id="CHEBI:24875"/>
    </ligand>
</feature>
<keyword evidence="3 4" id="KW-0479">Metal-binding</keyword>
<dbReference type="GO" id="GO:0016151">
    <property type="term" value="F:nickel cation binding"/>
    <property type="evidence" value="ECO:0007669"/>
    <property type="project" value="InterPro"/>
</dbReference>
<dbReference type="EMBL" id="AM114193">
    <property type="protein sequence ID" value="CAJ37266.1"/>
    <property type="molecule type" value="Genomic_DNA"/>
</dbReference>
<dbReference type="PROSITE" id="PS00507">
    <property type="entry name" value="NI_HGENASE_L_1"/>
    <property type="match status" value="1"/>
</dbReference>
<reference evidence="5 6" key="1">
    <citation type="journal article" date="2006" name="Science">
        <title>Genome of rice cluster I archaea -- the key methane producers in the rice rhizosphere.</title>
        <authorList>
            <person name="Erkel C."/>
            <person name="Kube M."/>
            <person name="Reinhardt R."/>
            <person name="Liesack W."/>
        </authorList>
    </citation>
    <scope>NUCLEOTIDE SEQUENCE [LARGE SCALE GENOMIC DNA]</scope>
    <source>
        <strain evidence="6">DSM 22066 / NBRC 105507 / MRE50</strain>
    </source>
</reference>
<evidence type="ECO:0000256" key="1">
    <source>
        <dbReference type="ARBA" id="ARBA00023002"/>
    </source>
</evidence>
<dbReference type="GO" id="GO:0050660">
    <property type="term" value="F:flavin adenine dinucleotide binding"/>
    <property type="evidence" value="ECO:0007669"/>
    <property type="project" value="InterPro"/>
</dbReference>
<evidence type="ECO:0000313" key="6">
    <source>
        <dbReference type="Proteomes" id="UP000000663"/>
    </source>
</evidence>
<sequence length="410" mass="45847">MAERVVIAPTTRNEGHGKFVLEVDDEGIVTKGHFLSLVLVRGFEKFLVGRAMEFAPVATSRFCGLCPPTHATASAEAIEDSIGVTPPRQGLLLRELCNLGNHLHDHPLQQILILPDFVPDAEMQKDAIIRIQKMRKIGQQICEVTGGEAIHSPHIRIGGMAKNISEAARRKLLEKVREYRSIWEEQRQFMEGAFDAARVPEGLGAHDMPLMATDLIYGRSDVFRREYYPDYSEVLPVPYYGEDIGVEACTIIPMIKGGPVEVGPRARLWKFRGYNAKGTMALNRARLIEITIRLDRAEEILEKLDTRARTINQPVTKGSGRLGIGVNEAPRGTNVHMAKVEDGRISFYKAMPATMWSIPAIGKATEGFHHRWAQWVMRSYDPCISCATHFIIVHDGRVVDRYSDSRGGPV</sequence>
<dbReference type="InterPro" id="IPR017682">
    <property type="entry name" value="Coenz_F420_hydrogenase_asu"/>
</dbReference>
<evidence type="ECO:0000256" key="2">
    <source>
        <dbReference type="NCBIfam" id="TIGR03295"/>
    </source>
</evidence>
<keyword evidence="1 4" id="KW-0560">Oxidoreductase</keyword>
<dbReference type="NCBIfam" id="TIGR03295">
    <property type="entry name" value="frhA"/>
    <property type="match status" value="1"/>
</dbReference>
<keyword evidence="3 4" id="KW-0533">Nickel</keyword>
<evidence type="ECO:0000313" key="5">
    <source>
        <dbReference type="EMBL" id="CAJ37266.1"/>
    </source>
</evidence>
<feature type="binding site" evidence="3">
    <location>
        <position position="66"/>
    </location>
    <ligand>
        <name>Ni(2+)</name>
        <dbReference type="ChEBI" id="CHEBI:49786"/>
    </ligand>
</feature>
<dbReference type="eggNOG" id="arCOG01549">
    <property type="taxonomic scope" value="Archaea"/>
</dbReference>
<organism evidence="5 6">
    <name type="scientific">Methanocella arvoryzae (strain DSM 22066 / NBRC 105507 / MRE50)</name>
    <dbReference type="NCBI Taxonomy" id="351160"/>
    <lineage>
        <taxon>Archaea</taxon>
        <taxon>Methanobacteriati</taxon>
        <taxon>Methanobacteriota</taxon>
        <taxon>Stenosarchaea group</taxon>
        <taxon>Methanomicrobia</taxon>
        <taxon>Methanocellales</taxon>
        <taxon>Methanocellaceae</taxon>
        <taxon>Methanocella</taxon>
    </lineage>
</organism>
<dbReference type="SUPFAM" id="SSF56762">
    <property type="entry name" value="HydB/Nqo4-like"/>
    <property type="match status" value="1"/>
</dbReference>
<gene>
    <name evidence="5" type="primary">frhA-2</name>
    <name evidence="5" type="ORF">RCIX2138</name>
</gene>
<dbReference type="InterPro" id="IPR018194">
    <property type="entry name" value="Ni-dep_hyd_lsu_Ni_BS"/>
</dbReference>
<dbReference type="InterPro" id="IPR001501">
    <property type="entry name" value="Ni-dep_hyd_lsu"/>
</dbReference>
<dbReference type="KEGG" id="rci:RCIX2138"/>
<keyword evidence="3" id="KW-0408">Iron</keyword>
<dbReference type="PROSITE" id="PS00508">
    <property type="entry name" value="NI_HGENASE_L_2"/>
    <property type="match status" value="1"/>
</dbReference>
<dbReference type="AlphaFoldDB" id="Q0W2X7"/>
<dbReference type="PANTHER" id="PTHR43600">
    <property type="entry name" value="COENZYME F420 HYDROGENASE, SUBUNIT ALPHA"/>
    <property type="match status" value="1"/>
</dbReference>
<dbReference type="OrthoDB" id="42371at2157"/>
<dbReference type="Proteomes" id="UP000000663">
    <property type="component" value="Chromosome"/>
</dbReference>
<name>Q0W2X7_METAR</name>
<feature type="binding site" evidence="3">
    <location>
        <position position="63"/>
    </location>
    <ligand>
        <name>Ni(2+)</name>
        <dbReference type="ChEBI" id="CHEBI:49786"/>
    </ligand>
</feature>
<dbReference type="EC" id="1.12.98.1" evidence="2"/>
<protein>
    <recommendedName>
        <fullName evidence="2">Coenzyme F420 hydrogenase subunit alpha</fullName>
        <ecNumber evidence="2">1.12.98.1</ecNumber>
    </recommendedName>
</protein>
<keyword evidence="6" id="KW-1185">Reference proteome</keyword>
<feature type="binding site" evidence="3">
    <location>
        <position position="44"/>
    </location>
    <ligand>
        <name>Mg(2+)</name>
        <dbReference type="ChEBI" id="CHEBI:18420"/>
    </ligand>
</feature>
<evidence type="ECO:0000256" key="4">
    <source>
        <dbReference type="RuleBase" id="RU003896"/>
    </source>
</evidence>
<comment type="similarity">
    <text evidence="4">Belongs to the [NiFe]/[NiFeSe] hydrogenase large subunit family.</text>
</comment>
<comment type="cofactor">
    <cofactor evidence="3">
        <name>Ni(2+)</name>
        <dbReference type="ChEBI" id="CHEBI:49786"/>
    </cofactor>
</comment>
<dbReference type="GeneID" id="5143131"/>
<dbReference type="GO" id="GO:0050454">
    <property type="term" value="F:coenzyme F420 hydrogenase activity"/>
    <property type="evidence" value="ECO:0007669"/>
    <property type="project" value="UniProtKB-EC"/>
</dbReference>
<dbReference type="InterPro" id="IPR029014">
    <property type="entry name" value="NiFe-Hase_large"/>
</dbReference>
<dbReference type="Gene3D" id="1.10.645.10">
    <property type="entry name" value="Cytochrome-c3 Hydrogenase, chain B"/>
    <property type="match status" value="1"/>
</dbReference>
<accession>Q0W2X7</accession>
<dbReference type="GO" id="GO:0008901">
    <property type="term" value="F:ferredoxin hydrogenase activity"/>
    <property type="evidence" value="ECO:0007669"/>
    <property type="project" value="InterPro"/>
</dbReference>
<dbReference type="RefSeq" id="WP_012035310.1">
    <property type="nucleotide sequence ID" value="NC_009464.1"/>
</dbReference>
<feature type="binding site" evidence="3">
    <location>
        <position position="66"/>
    </location>
    <ligand>
        <name>Fe cation</name>
        <dbReference type="ChEBI" id="CHEBI:24875"/>
    </ligand>
</feature>
<dbReference type="STRING" id="351160.RCIX2138"/>
<proteinExistence type="inferred from homology"/>
<dbReference type="PATRIC" id="fig|351160.9.peg.1015"/>
<evidence type="ECO:0000256" key="3">
    <source>
        <dbReference type="PIRSR" id="PIRSR601501-1"/>
    </source>
</evidence>
<dbReference type="Pfam" id="PF00374">
    <property type="entry name" value="NiFeSe_Hases"/>
    <property type="match status" value="1"/>
</dbReference>
<dbReference type="GO" id="GO:0051536">
    <property type="term" value="F:iron-sulfur cluster binding"/>
    <property type="evidence" value="ECO:0007669"/>
    <property type="project" value="InterPro"/>
</dbReference>
<comment type="cofactor">
    <cofactor evidence="3">
        <name>Fe cation</name>
        <dbReference type="ChEBI" id="CHEBI:24875"/>
    </cofactor>
</comment>
<feature type="binding site" evidence="3">
    <location>
        <position position="383"/>
    </location>
    <ligand>
        <name>Ni(2+)</name>
        <dbReference type="ChEBI" id="CHEBI:49786"/>
    </ligand>
</feature>
<keyword evidence="3" id="KW-0460">Magnesium</keyword>
<dbReference type="PANTHER" id="PTHR43600:SF1">
    <property type="entry name" value="COENZYME F420 HYDROGENASE SUBUNIT ALPHA"/>
    <property type="match status" value="1"/>
</dbReference>
<feature type="binding site" evidence="3">
    <location>
        <position position="389"/>
    </location>
    <ligand>
        <name>Mg(2+)</name>
        <dbReference type="ChEBI" id="CHEBI:18420"/>
    </ligand>
</feature>